<reference evidence="5 6" key="1">
    <citation type="submission" date="2014-06" db="EMBL/GenBank/DDBJ databases">
        <authorList>
            <person name="Swart Estienne"/>
        </authorList>
    </citation>
    <scope>NUCLEOTIDE SEQUENCE [LARGE SCALE GENOMIC DNA]</scope>
    <source>
        <strain evidence="5 6">130c</strain>
    </source>
</reference>
<dbReference type="Proteomes" id="UP000039865">
    <property type="component" value="Unassembled WGS sequence"/>
</dbReference>
<evidence type="ECO:0000256" key="2">
    <source>
        <dbReference type="ARBA" id="ARBA00022989"/>
    </source>
</evidence>
<keyword evidence="6" id="KW-1185">Reference proteome</keyword>
<gene>
    <name evidence="5" type="primary">Contig3610.g3851</name>
    <name evidence="5" type="ORF">STYLEM_9851</name>
</gene>
<feature type="transmembrane region" description="Helical" evidence="4">
    <location>
        <begin position="115"/>
        <end position="139"/>
    </location>
</feature>
<name>A0A078AH53_STYLE</name>
<dbReference type="Pfam" id="PF04145">
    <property type="entry name" value="Ctr"/>
    <property type="match status" value="1"/>
</dbReference>
<keyword evidence="4" id="KW-0187">Copper transport</keyword>
<dbReference type="InParanoid" id="A0A078AH53"/>
<evidence type="ECO:0000256" key="3">
    <source>
        <dbReference type="ARBA" id="ARBA00023136"/>
    </source>
</evidence>
<proteinExistence type="inferred from homology"/>
<keyword evidence="4" id="KW-0813">Transport</keyword>
<evidence type="ECO:0000256" key="4">
    <source>
        <dbReference type="RuleBase" id="RU367022"/>
    </source>
</evidence>
<evidence type="ECO:0000313" key="5">
    <source>
        <dbReference type="EMBL" id="CDW80847.1"/>
    </source>
</evidence>
<comment type="subcellular location">
    <subcellularLocation>
        <location evidence="4">Membrane</location>
        <topology evidence="4">Multi-pass membrane protein</topology>
    </subcellularLocation>
</comment>
<sequence>MVDYITQFSNYSAQGIIIYGQGDYYFPQELPQMYISSNHKNFFLTEAGTILKTSYYGASIIGMLVLSMFVEFLSFAKWYMITRKRITSTCLNSLVDLNKDKEQLKKEQHKIRLKVIERIIVTILHFLIKALNLLIIIVIMQTFNIGYIIISSVGFGLGHLLFGLIKDSIVIRKVKSERKQINERKQIQMTELLSKRRNTTDTDRF</sequence>
<keyword evidence="4" id="KW-0186">Copper</keyword>
<feature type="transmembrane region" description="Helical" evidence="4">
    <location>
        <begin position="55"/>
        <end position="76"/>
    </location>
</feature>
<keyword evidence="2 4" id="KW-1133">Transmembrane helix</keyword>
<dbReference type="GO" id="GO:0016020">
    <property type="term" value="C:membrane"/>
    <property type="evidence" value="ECO:0007669"/>
    <property type="project" value="UniProtKB-SubCell"/>
</dbReference>
<organism evidence="5 6">
    <name type="scientific">Stylonychia lemnae</name>
    <name type="common">Ciliate</name>
    <dbReference type="NCBI Taxonomy" id="5949"/>
    <lineage>
        <taxon>Eukaryota</taxon>
        <taxon>Sar</taxon>
        <taxon>Alveolata</taxon>
        <taxon>Ciliophora</taxon>
        <taxon>Intramacronucleata</taxon>
        <taxon>Spirotrichea</taxon>
        <taxon>Stichotrichia</taxon>
        <taxon>Sporadotrichida</taxon>
        <taxon>Oxytrichidae</taxon>
        <taxon>Stylonychinae</taxon>
        <taxon>Stylonychia</taxon>
    </lineage>
</organism>
<dbReference type="GO" id="GO:0005375">
    <property type="term" value="F:copper ion transmembrane transporter activity"/>
    <property type="evidence" value="ECO:0007669"/>
    <property type="project" value="UniProtKB-UniRule"/>
</dbReference>
<keyword evidence="3 4" id="KW-0472">Membrane</keyword>
<comment type="similarity">
    <text evidence="4">Belongs to the copper transporter (Ctr) (TC 1.A.56) family. SLC31A subfamily.</text>
</comment>
<dbReference type="AlphaFoldDB" id="A0A078AH53"/>
<dbReference type="OrthoDB" id="10600672at2759"/>
<accession>A0A078AH53</accession>
<keyword evidence="4" id="KW-0406">Ion transport</keyword>
<evidence type="ECO:0000256" key="1">
    <source>
        <dbReference type="ARBA" id="ARBA00022692"/>
    </source>
</evidence>
<dbReference type="EMBL" id="CCKQ01009365">
    <property type="protein sequence ID" value="CDW80847.1"/>
    <property type="molecule type" value="Genomic_DNA"/>
</dbReference>
<evidence type="ECO:0000313" key="6">
    <source>
        <dbReference type="Proteomes" id="UP000039865"/>
    </source>
</evidence>
<feature type="transmembrane region" description="Helical" evidence="4">
    <location>
        <begin position="145"/>
        <end position="165"/>
    </location>
</feature>
<protein>
    <recommendedName>
        <fullName evidence="4">Copper transport protein</fullName>
    </recommendedName>
</protein>
<keyword evidence="1 4" id="KW-0812">Transmembrane</keyword>
<dbReference type="InterPro" id="IPR007274">
    <property type="entry name" value="Cop_transporter"/>
</dbReference>